<evidence type="ECO:0000256" key="1">
    <source>
        <dbReference type="SAM" id="MobiDB-lite"/>
    </source>
</evidence>
<organism evidence="2 3">
    <name type="scientific">Brachionus plicatilis</name>
    <name type="common">Marine rotifer</name>
    <name type="synonym">Brachionus muelleri</name>
    <dbReference type="NCBI Taxonomy" id="10195"/>
    <lineage>
        <taxon>Eukaryota</taxon>
        <taxon>Metazoa</taxon>
        <taxon>Spiralia</taxon>
        <taxon>Gnathifera</taxon>
        <taxon>Rotifera</taxon>
        <taxon>Eurotatoria</taxon>
        <taxon>Monogononta</taxon>
        <taxon>Pseudotrocha</taxon>
        <taxon>Ploima</taxon>
        <taxon>Brachionidae</taxon>
        <taxon>Brachionus</taxon>
    </lineage>
</organism>
<evidence type="ECO:0000313" key="3">
    <source>
        <dbReference type="Proteomes" id="UP000276133"/>
    </source>
</evidence>
<sequence>MFCKLWQLIHPLYHQYTNSAKLCNKKSTYKLLIAFFEFYVVKLVSLQNFRLPDLKQPNQSSNRSRRVEDSSERKKRYKEKIKSLEEKLDSFYDHNRLEISESQLHKNIESLKKQKEEDSNRKFKFRTKKIKY</sequence>
<comment type="caution">
    <text evidence="2">The sequence shown here is derived from an EMBL/GenBank/DDBJ whole genome shotgun (WGS) entry which is preliminary data.</text>
</comment>
<evidence type="ECO:0000313" key="2">
    <source>
        <dbReference type="EMBL" id="RNA01413.1"/>
    </source>
</evidence>
<accession>A0A3M7PQW0</accession>
<gene>
    <name evidence="2" type="ORF">BpHYR1_041613</name>
</gene>
<name>A0A3M7PQW0_BRAPC</name>
<feature type="region of interest" description="Disordered" evidence="1">
    <location>
        <begin position="53"/>
        <end position="74"/>
    </location>
</feature>
<dbReference type="EMBL" id="REGN01009337">
    <property type="protein sequence ID" value="RNA01413.1"/>
    <property type="molecule type" value="Genomic_DNA"/>
</dbReference>
<dbReference type="AlphaFoldDB" id="A0A3M7PQW0"/>
<protein>
    <submittedName>
        <fullName evidence="2">Uncharacterized protein</fullName>
    </submittedName>
</protein>
<reference evidence="2 3" key="1">
    <citation type="journal article" date="2018" name="Sci. Rep.">
        <title>Genomic signatures of local adaptation to the degree of environmental predictability in rotifers.</title>
        <authorList>
            <person name="Franch-Gras L."/>
            <person name="Hahn C."/>
            <person name="Garcia-Roger E.M."/>
            <person name="Carmona M.J."/>
            <person name="Serra M."/>
            <person name="Gomez A."/>
        </authorList>
    </citation>
    <scope>NUCLEOTIDE SEQUENCE [LARGE SCALE GENOMIC DNA]</scope>
    <source>
        <strain evidence="2">HYR1</strain>
    </source>
</reference>
<proteinExistence type="predicted"/>
<dbReference type="Proteomes" id="UP000276133">
    <property type="component" value="Unassembled WGS sequence"/>
</dbReference>
<keyword evidence="3" id="KW-1185">Reference proteome</keyword>